<sequence>MRRLMILFLLVGLAVVLSGCATLSVHSKVNKDGSVESYKLVINTSSFVYGLLAEGAKKEGYESLRESFLSEIPEEMRDKVSYDEVWSGDQVSIIIEARDYVPADDDKVKIRKENGFLIYEDLSFASENNQTSSNELGNALLSSFSLHYYLEMPGKIVESNANVVKDNKAEWHLTGASAFNTRIYAKSEVPGIPGFEAALAIVGLLAAGLLFGRVKG</sequence>
<keyword evidence="1" id="KW-0472">Membrane</keyword>
<dbReference type="EMBL" id="CP006577">
    <property type="protein sequence ID" value="AIG98497.1"/>
    <property type="molecule type" value="Genomic_DNA"/>
</dbReference>
<protein>
    <recommendedName>
        <fullName evidence="2">PGF-CTERM archaeal protein-sorting signal domain-containing protein</fullName>
    </recommendedName>
</protein>
<accession>A0A075WFC9</accession>
<keyword evidence="1" id="KW-0812">Transmembrane</keyword>
<dbReference type="GeneID" id="24795233"/>
<gene>
    <name evidence="3" type="ORF">AFULGI_00017380</name>
</gene>
<dbReference type="NCBIfam" id="TIGR04126">
    <property type="entry name" value="PGF_CTERM"/>
    <property type="match status" value="1"/>
</dbReference>
<feature type="domain" description="PGF-CTERM archaeal protein-sorting signal" evidence="2">
    <location>
        <begin position="192"/>
        <end position="213"/>
    </location>
</feature>
<dbReference type="HOGENOM" id="CLU_080077_0_0_2"/>
<evidence type="ECO:0000259" key="2">
    <source>
        <dbReference type="Pfam" id="PF18204"/>
    </source>
</evidence>
<dbReference type="RefSeq" id="WP_052270488.1">
    <property type="nucleotide sequence ID" value="NZ_CP006577.1"/>
</dbReference>
<reference evidence="3 4" key="1">
    <citation type="submission" date="2013-07" db="EMBL/GenBank/DDBJ databases">
        <title>Genome of Archaeoglobus fulgidus.</title>
        <authorList>
            <person name="Fiebig A."/>
            <person name="Birkeland N.-K."/>
        </authorList>
    </citation>
    <scope>NUCLEOTIDE SEQUENCE [LARGE SCALE GENOMIC DNA]</scope>
    <source>
        <strain evidence="3 4">DSM 8774</strain>
    </source>
</reference>
<dbReference type="AlphaFoldDB" id="A0A075WFC9"/>
<dbReference type="Proteomes" id="UP000028501">
    <property type="component" value="Chromosome"/>
</dbReference>
<name>A0A075WFC9_ARCFL</name>
<dbReference type="KEGG" id="afg:AFULGI_00017380"/>
<dbReference type="Pfam" id="PF18204">
    <property type="entry name" value="PGF-CTERM"/>
    <property type="match status" value="1"/>
</dbReference>
<dbReference type="InterPro" id="IPR026371">
    <property type="entry name" value="PGF_CTERM"/>
</dbReference>
<feature type="transmembrane region" description="Helical" evidence="1">
    <location>
        <begin position="192"/>
        <end position="212"/>
    </location>
</feature>
<proteinExistence type="predicted"/>
<dbReference type="PROSITE" id="PS51257">
    <property type="entry name" value="PROKAR_LIPOPROTEIN"/>
    <property type="match status" value="1"/>
</dbReference>
<organism evidence="3 4">
    <name type="scientific">Archaeoglobus fulgidus DSM 8774</name>
    <dbReference type="NCBI Taxonomy" id="1344584"/>
    <lineage>
        <taxon>Archaea</taxon>
        <taxon>Methanobacteriati</taxon>
        <taxon>Methanobacteriota</taxon>
        <taxon>Archaeoglobi</taxon>
        <taxon>Archaeoglobales</taxon>
        <taxon>Archaeoglobaceae</taxon>
        <taxon>Archaeoglobus</taxon>
    </lineage>
</organism>
<evidence type="ECO:0000256" key="1">
    <source>
        <dbReference type="SAM" id="Phobius"/>
    </source>
</evidence>
<dbReference type="GO" id="GO:0016020">
    <property type="term" value="C:membrane"/>
    <property type="evidence" value="ECO:0007669"/>
    <property type="project" value="UniProtKB-SubCell"/>
</dbReference>
<evidence type="ECO:0000313" key="3">
    <source>
        <dbReference type="EMBL" id="AIG98497.1"/>
    </source>
</evidence>
<evidence type="ECO:0000313" key="4">
    <source>
        <dbReference type="Proteomes" id="UP000028501"/>
    </source>
</evidence>
<keyword evidence="1" id="KW-1133">Transmembrane helix</keyword>